<evidence type="ECO:0000313" key="2">
    <source>
        <dbReference type="Proteomes" id="UP001221757"/>
    </source>
</evidence>
<organism evidence="1 2">
    <name type="scientific">Mycena rosella</name>
    <name type="common">Pink bonnet</name>
    <name type="synonym">Agaricus rosellus</name>
    <dbReference type="NCBI Taxonomy" id="1033263"/>
    <lineage>
        <taxon>Eukaryota</taxon>
        <taxon>Fungi</taxon>
        <taxon>Dikarya</taxon>
        <taxon>Basidiomycota</taxon>
        <taxon>Agaricomycotina</taxon>
        <taxon>Agaricomycetes</taxon>
        <taxon>Agaricomycetidae</taxon>
        <taxon>Agaricales</taxon>
        <taxon>Marasmiineae</taxon>
        <taxon>Mycenaceae</taxon>
        <taxon>Mycena</taxon>
    </lineage>
</organism>
<name>A0AAD7DIV0_MYCRO</name>
<dbReference type="Proteomes" id="UP001221757">
    <property type="component" value="Unassembled WGS sequence"/>
</dbReference>
<keyword evidence="2" id="KW-1185">Reference proteome</keyword>
<dbReference type="EMBL" id="JARKIE010000050">
    <property type="protein sequence ID" value="KAJ7692764.1"/>
    <property type="molecule type" value="Genomic_DNA"/>
</dbReference>
<sequence>MSTDRRAGDWISASASILDNAGARGNRALQGLLDVSSGRAINETGDSFPDDVIRPSARAAQPLYDNHRRDSLKTRRDVEGAAASFFIQCYPAALHPVTRSFVLDDLIALHPVRLRLHHRLTHRVIPHPGLRLPPPQRTRALGVDEWCAAAESPEMDAL</sequence>
<gene>
    <name evidence="1" type="ORF">B0H17DRAFT_1200339</name>
</gene>
<evidence type="ECO:0000313" key="1">
    <source>
        <dbReference type="EMBL" id="KAJ7692764.1"/>
    </source>
</evidence>
<reference evidence="1" key="1">
    <citation type="submission" date="2023-03" db="EMBL/GenBank/DDBJ databases">
        <title>Massive genome expansion in bonnet fungi (Mycena s.s.) driven by repeated elements and novel gene families across ecological guilds.</title>
        <authorList>
            <consortium name="Lawrence Berkeley National Laboratory"/>
            <person name="Harder C.B."/>
            <person name="Miyauchi S."/>
            <person name="Viragh M."/>
            <person name="Kuo A."/>
            <person name="Thoen E."/>
            <person name="Andreopoulos B."/>
            <person name="Lu D."/>
            <person name="Skrede I."/>
            <person name="Drula E."/>
            <person name="Henrissat B."/>
            <person name="Morin E."/>
            <person name="Kohler A."/>
            <person name="Barry K."/>
            <person name="LaButti K."/>
            <person name="Morin E."/>
            <person name="Salamov A."/>
            <person name="Lipzen A."/>
            <person name="Mereny Z."/>
            <person name="Hegedus B."/>
            <person name="Baldrian P."/>
            <person name="Stursova M."/>
            <person name="Weitz H."/>
            <person name="Taylor A."/>
            <person name="Grigoriev I.V."/>
            <person name="Nagy L.G."/>
            <person name="Martin F."/>
            <person name="Kauserud H."/>
        </authorList>
    </citation>
    <scope>NUCLEOTIDE SEQUENCE</scope>
    <source>
        <strain evidence="1">CBHHK067</strain>
    </source>
</reference>
<accession>A0AAD7DIV0</accession>
<proteinExistence type="predicted"/>
<protein>
    <submittedName>
        <fullName evidence="1">Uncharacterized protein</fullName>
    </submittedName>
</protein>
<comment type="caution">
    <text evidence="1">The sequence shown here is derived from an EMBL/GenBank/DDBJ whole genome shotgun (WGS) entry which is preliminary data.</text>
</comment>
<dbReference type="AlphaFoldDB" id="A0AAD7DIV0"/>